<accession>A0ACC1HBC2</accession>
<name>A0ACC1HBC2_9FUNG</name>
<keyword evidence="2" id="KW-1185">Reference proteome</keyword>
<reference evidence="1" key="1">
    <citation type="submission" date="2022-06" db="EMBL/GenBank/DDBJ databases">
        <title>Phylogenomic reconstructions and comparative analyses of Kickxellomycotina fungi.</title>
        <authorList>
            <person name="Reynolds N.K."/>
            <person name="Stajich J.E."/>
            <person name="Barry K."/>
            <person name="Grigoriev I.V."/>
            <person name="Crous P."/>
            <person name="Smith M.E."/>
        </authorList>
    </citation>
    <scope>NUCLEOTIDE SEQUENCE</scope>
    <source>
        <strain evidence="1">RSA 2271</strain>
    </source>
</reference>
<evidence type="ECO:0000313" key="1">
    <source>
        <dbReference type="EMBL" id="KAJ1673611.1"/>
    </source>
</evidence>
<dbReference type="EMBL" id="JAMZIH010006753">
    <property type="protein sequence ID" value="KAJ1673611.1"/>
    <property type="molecule type" value="Genomic_DNA"/>
</dbReference>
<evidence type="ECO:0000313" key="2">
    <source>
        <dbReference type="Proteomes" id="UP001145114"/>
    </source>
</evidence>
<comment type="caution">
    <text evidence="1">The sequence shown here is derived from an EMBL/GenBank/DDBJ whole genome shotgun (WGS) entry which is preliminary data.</text>
</comment>
<protein>
    <submittedName>
        <fullName evidence="1">Uncharacterized protein</fullName>
    </submittedName>
</protein>
<sequence>MFWAKYRIGKVSGFLVNAILLVASSFSGAIILPAELSEVLSRRYHNICMQLAEENAMVNPSLENIQALLLVSIYECGVGRTPFMWRHSSKMIKRLRFRGASYPWKGMRRTIARGPRTAATAIHTESSVASAAATAATPDTDSPELAPDQMLDFEYEYLIRTFWHVFFMDTFAAFNLLDHTNVLVPSTVPDCPTYDHCFRRTRITANLDSQSPAGYVLEYHPPSSVDAELSEEEPLGYIAVMASQFQLAKAINNVVIRFTTDGVVPPFEDFLKFEKRLDELDKNPPKPVDLDLSKFQVDNLNNKEASTIYEVVIYEMLLIHARV</sequence>
<organism evidence="1 2">
    <name type="scientific">Spiromyces aspiralis</name>
    <dbReference type="NCBI Taxonomy" id="68401"/>
    <lineage>
        <taxon>Eukaryota</taxon>
        <taxon>Fungi</taxon>
        <taxon>Fungi incertae sedis</taxon>
        <taxon>Zoopagomycota</taxon>
        <taxon>Kickxellomycotina</taxon>
        <taxon>Kickxellomycetes</taxon>
        <taxon>Kickxellales</taxon>
        <taxon>Kickxellaceae</taxon>
        <taxon>Spiromyces</taxon>
    </lineage>
</organism>
<gene>
    <name evidence="1" type="ORF">EV182_004899</name>
</gene>
<dbReference type="Proteomes" id="UP001145114">
    <property type="component" value="Unassembled WGS sequence"/>
</dbReference>
<feature type="non-terminal residue" evidence="1">
    <location>
        <position position="323"/>
    </location>
</feature>
<proteinExistence type="predicted"/>